<dbReference type="InterPro" id="IPR006268">
    <property type="entry name" value="DAHP_syn_2"/>
</dbReference>
<feature type="domain" description="DAHP synthase ferredoxin-like" evidence="3">
    <location>
        <begin position="1"/>
        <end position="67"/>
    </location>
</feature>
<evidence type="ECO:0000259" key="2">
    <source>
        <dbReference type="Pfam" id="PF00793"/>
    </source>
</evidence>
<name>A0A562JFA6_9FIRM</name>
<feature type="domain" description="DAHP synthetase I/KDSA" evidence="2">
    <location>
        <begin position="87"/>
        <end position="327"/>
    </location>
</feature>
<dbReference type="Proteomes" id="UP000315343">
    <property type="component" value="Unassembled WGS sequence"/>
</dbReference>
<dbReference type="NCBIfam" id="TIGR01361">
    <property type="entry name" value="DAHP_synth_Bsub"/>
    <property type="match status" value="1"/>
</dbReference>
<dbReference type="OrthoDB" id="9780456at2"/>
<evidence type="ECO:0000256" key="1">
    <source>
        <dbReference type="ARBA" id="ARBA00022679"/>
    </source>
</evidence>
<evidence type="ECO:0000313" key="4">
    <source>
        <dbReference type="EMBL" id="TWH81525.1"/>
    </source>
</evidence>
<dbReference type="Gene3D" id="3.20.20.70">
    <property type="entry name" value="Aldolase class I"/>
    <property type="match status" value="1"/>
</dbReference>
<dbReference type="RefSeq" id="WP_019229916.1">
    <property type="nucleotide sequence ID" value="NZ_DAMBUX010000022.1"/>
</dbReference>
<protein>
    <submittedName>
        <fullName evidence="4">3-deoxy-D-arabinoheptulosonate-7-phosphate synthase</fullName>
    </submittedName>
</protein>
<proteinExistence type="predicted"/>
<sequence length="337" mass="36987">MILVLKNGTKEEEILKIREMLDKYGIQVNSIVGQSTTVLGLVGDTTVLDINSIYLNKNVEKIIKVQEPYKKANKKLHPENTVIKVGNMEIGGPNVVVMAGPCSVESREQIIDIARNVNDEGASILRGGAWKPRTSPYSFQGLKADGLELLNLAKDETGMPIVSEITNAAHIEMFLDSVDIFQIGARNMQNFELLKEVGKTNKPVLLKRGFSNTLEELLMSAEYIMSEGNEDVILCERGIRSFETYTRNTLDISAIPALKKLSHLPVIVDPSHAAGMNWMVEPLSMAAVAAGADGLIIEVHNDPANALCDGAQSLTYGEFKETMRKLKMIANTVGRTM</sequence>
<dbReference type="InterPro" id="IPR013785">
    <property type="entry name" value="Aldolase_TIM"/>
</dbReference>
<dbReference type="AlphaFoldDB" id="A0A562JFA6"/>
<dbReference type="PANTHER" id="PTHR43018:SF2">
    <property type="entry name" value="PHOSPHO-2-DEHYDRO-3-DEOXYHEPTONATE ALDOLASE"/>
    <property type="match status" value="1"/>
</dbReference>
<dbReference type="GO" id="GO:0016740">
    <property type="term" value="F:transferase activity"/>
    <property type="evidence" value="ECO:0007669"/>
    <property type="project" value="UniProtKB-KW"/>
</dbReference>
<accession>A0A562JFA6</accession>
<organism evidence="4 5">
    <name type="scientific">Sedimentibacter saalensis</name>
    <dbReference type="NCBI Taxonomy" id="130788"/>
    <lineage>
        <taxon>Bacteria</taxon>
        <taxon>Bacillati</taxon>
        <taxon>Bacillota</taxon>
        <taxon>Tissierellia</taxon>
        <taxon>Sedimentibacter</taxon>
    </lineage>
</organism>
<dbReference type="GO" id="GO:0016832">
    <property type="term" value="F:aldehyde-lyase activity"/>
    <property type="evidence" value="ECO:0007669"/>
    <property type="project" value="InterPro"/>
</dbReference>
<dbReference type="GO" id="GO:0009073">
    <property type="term" value="P:aromatic amino acid family biosynthetic process"/>
    <property type="evidence" value="ECO:0007669"/>
    <property type="project" value="InterPro"/>
</dbReference>
<dbReference type="Pfam" id="PF18152">
    <property type="entry name" value="DAHP_snth_FXD"/>
    <property type="match status" value="1"/>
</dbReference>
<dbReference type="NCBIfam" id="NF006421">
    <property type="entry name" value="PRK08673.1"/>
    <property type="match status" value="1"/>
</dbReference>
<keyword evidence="5" id="KW-1185">Reference proteome</keyword>
<dbReference type="Pfam" id="PF00793">
    <property type="entry name" value="DAHP_synth_1"/>
    <property type="match status" value="1"/>
</dbReference>
<dbReference type="InterPro" id="IPR006218">
    <property type="entry name" value="DAHP1/KDSA"/>
</dbReference>
<keyword evidence="1" id="KW-0808">Transferase</keyword>
<dbReference type="PANTHER" id="PTHR43018">
    <property type="entry name" value="PHOSPHO-2-DEHYDRO-3-DEOXYHEPTONATE ALDOLASE"/>
    <property type="match status" value="1"/>
</dbReference>
<reference evidence="4 5" key="1">
    <citation type="submission" date="2019-07" db="EMBL/GenBank/DDBJ databases">
        <title>Genomic Encyclopedia of Type Strains, Phase I: the one thousand microbial genomes (KMG-I) project.</title>
        <authorList>
            <person name="Kyrpides N."/>
        </authorList>
    </citation>
    <scope>NUCLEOTIDE SEQUENCE [LARGE SCALE GENOMIC DNA]</scope>
    <source>
        <strain evidence="4 5">DSM 13558</strain>
    </source>
</reference>
<gene>
    <name evidence="4" type="ORF">LY60_01276</name>
</gene>
<dbReference type="NCBIfam" id="NF009239">
    <property type="entry name" value="PRK12595.1"/>
    <property type="match status" value="1"/>
</dbReference>
<dbReference type="InterPro" id="IPR041071">
    <property type="entry name" value="DAHP_snth_FXD"/>
</dbReference>
<dbReference type="SUPFAM" id="SSF51569">
    <property type="entry name" value="Aldolase"/>
    <property type="match status" value="1"/>
</dbReference>
<dbReference type="InterPro" id="IPR052899">
    <property type="entry name" value="Class-I_DAHP_synthase"/>
</dbReference>
<dbReference type="Gene3D" id="3.30.70.1140">
    <property type="entry name" value="Phospho-2-dehydro-3-deoxyheptonate aldolase, domain 1"/>
    <property type="match status" value="1"/>
</dbReference>
<comment type="caution">
    <text evidence="4">The sequence shown here is derived from an EMBL/GenBank/DDBJ whole genome shotgun (WGS) entry which is preliminary data.</text>
</comment>
<evidence type="ECO:0000313" key="5">
    <source>
        <dbReference type="Proteomes" id="UP000315343"/>
    </source>
</evidence>
<dbReference type="EMBL" id="VLKH01000003">
    <property type="protein sequence ID" value="TWH81525.1"/>
    <property type="molecule type" value="Genomic_DNA"/>
</dbReference>
<evidence type="ECO:0000259" key="3">
    <source>
        <dbReference type="Pfam" id="PF18152"/>
    </source>
</evidence>